<evidence type="ECO:0000313" key="1">
    <source>
        <dbReference type="EMBL" id="GCE76009.1"/>
    </source>
</evidence>
<accession>A0A402DPF1</accession>
<evidence type="ECO:0000313" key="2">
    <source>
        <dbReference type="Proteomes" id="UP000289954"/>
    </source>
</evidence>
<proteinExistence type="predicted"/>
<dbReference type="Proteomes" id="UP000289954">
    <property type="component" value="Unassembled WGS sequence"/>
</dbReference>
<sequence>MRDPHRGLMSAPSEVPLGILLTSDGHSALLDFTPIPNSPLRRQLRDATLPLFVDRGGSLKSPGSGRMYVQAAKLVASRLSIAAPEPLDVATLAVPAVHAALFTALTSPVPVRIVLARKLLLNAALAAGNDDLVRYLGNLTLYGYARPSRPYSNAELECIVDWCKSRLAPLFARRNSALSLLGLPPEATDEQALRAAAGVLADRPLPAADGTEEDERRWWTAWVVAHGFEEPETSRRAGRTGALEALFPDVQDALAATLLVINEYGAEGQVLASMDVTDVRRLPGDSSVMSITGVKARADRAVSRRGNSVGTWSGGRVLERWIHLTGPARRWTGTQHLWLWRSRARNDRTSDKTVRMPVLTYVPSRALVQEGHKAIEGPGGASLRLSTRRMRKTWAVRSERALGPGVAGQLDPNHSRLSSWSMYRSAAVSLEERRALIAEAQDDLLGLVRASQLVIDDGMSPEDAVQLLTDNGVDIATARRIVRGGGDDSGTVTCRNSRDAPGQAVGTLCHQTPFACLLCRNAIHTRAHLPVILALRETIEAERAHLPAEQFVNQWGGVDLGVAHVLSRFSDRAKSEAVADMDAARDRLARLKEVYS</sequence>
<gene>
    <name evidence="1" type="ORF">CBZ_10650</name>
</gene>
<organism evidence="1 2">
    <name type="scientific">Cellulomonas biazotea</name>
    <dbReference type="NCBI Taxonomy" id="1709"/>
    <lineage>
        <taxon>Bacteria</taxon>
        <taxon>Bacillati</taxon>
        <taxon>Actinomycetota</taxon>
        <taxon>Actinomycetes</taxon>
        <taxon>Micrococcales</taxon>
        <taxon>Cellulomonadaceae</taxon>
        <taxon>Cellulomonas</taxon>
    </lineage>
</organism>
<protein>
    <submittedName>
        <fullName evidence="1">Uncharacterized protein</fullName>
    </submittedName>
</protein>
<keyword evidence="2" id="KW-1185">Reference proteome</keyword>
<reference evidence="1 2" key="1">
    <citation type="submission" date="2019-01" db="EMBL/GenBank/DDBJ databases">
        <title>Draft genome sequence of Cellulomonas takizawaensis strain TKZ-21.</title>
        <authorList>
            <person name="Yamamura H."/>
            <person name="Hayashi T."/>
            <person name="Hamada M."/>
            <person name="Serisawa Y."/>
            <person name="Matsuyama K."/>
            <person name="Nakagawa Y."/>
            <person name="Otoguro M."/>
            <person name="Yanagida F."/>
            <person name="Hayakawa M."/>
        </authorList>
    </citation>
    <scope>NUCLEOTIDE SEQUENCE [LARGE SCALE GENOMIC DNA]</scope>
    <source>
        <strain evidence="1 2">NBRC12680</strain>
    </source>
</reference>
<dbReference type="AlphaFoldDB" id="A0A402DPF1"/>
<name>A0A402DPF1_9CELL</name>
<comment type="caution">
    <text evidence="1">The sequence shown here is derived from an EMBL/GenBank/DDBJ whole genome shotgun (WGS) entry which is preliminary data.</text>
</comment>
<dbReference type="EMBL" id="BIMR01000065">
    <property type="protein sequence ID" value="GCE76009.1"/>
    <property type="molecule type" value="Genomic_DNA"/>
</dbReference>